<reference evidence="1" key="1">
    <citation type="journal article" date="2022" name="Int. J. Mol. Sci.">
        <title>Draft Genome of Tanacetum Coccineum: Genomic Comparison of Closely Related Tanacetum-Family Plants.</title>
        <authorList>
            <person name="Yamashiro T."/>
            <person name="Shiraishi A."/>
            <person name="Nakayama K."/>
            <person name="Satake H."/>
        </authorList>
    </citation>
    <scope>NUCLEOTIDE SEQUENCE</scope>
</reference>
<dbReference type="Proteomes" id="UP001151760">
    <property type="component" value="Unassembled WGS sequence"/>
</dbReference>
<keyword evidence="2" id="KW-1185">Reference proteome</keyword>
<evidence type="ECO:0000313" key="1">
    <source>
        <dbReference type="EMBL" id="GJT83063.1"/>
    </source>
</evidence>
<organism evidence="1 2">
    <name type="scientific">Tanacetum coccineum</name>
    <dbReference type="NCBI Taxonomy" id="301880"/>
    <lineage>
        <taxon>Eukaryota</taxon>
        <taxon>Viridiplantae</taxon>
        <taxon>Streptophyta</taxon>
        <taxon>Embryophyta</taxon>
        <taxon>Tracheophyta</taxon>
        <taxon>Spermatophyta</taxon>
        <taxon>Magnoliopsida</taxon>
        <taxon>eudicotyledons</taxon>
        <taxon>Gunneridae</taxon>
        <taxon>Pentapetalae</taxon>
        <taxon>asterids</taxon>
        <taxon>campanulids</taxon>
        <taxon>Asterales</taxon>
        <taxon>Asteraceae</taxon>
        <taxon>Asteroideae</taxon>
        <taxon>Anthemideae</taxon>
        <taxon>Anthemidinae</taxon>
        <taxon>Tanacetum</taxon>
    </lineage>
</organism>
<evidence type="ECO:0000313" key="2">
    <source>
        <dbReference type="Proteomes" id="UP001151760"/>
    </source>
</evidence>
<gene>
    <name evidence="1" type="ORF">Tco_1057405</name>
</gene>
<dbReference type="EMBL" id="BQNB010019227">
    <property type="protein sequence ID" value="GJT83063.1"/>
    <property type="molecule type" value="Genomic_DNA"/>
</dbReference>
<evidence type="ECO:0008006" key="3">
    <source>
        <dbReference type="Google" id="ProtNLM"/>
    </source>
</evidence>
<protein>
    <recommendedName>
        <fullName evidence="3">Transposase (Putative), gypsy type</fullName>
    </recommendedName>
</protein>
<reference evidence="1" key="2">
    <citation type="submission" date="2022-01" db="EMBL/GenBank/DDBJ databases">
        <authorList>
            <person name="Yamashiro T."/>
            <person name="Shiraishi A."/>
            <person name="Satake H."/>
            <person name="Nakayama K."/>
        </authorList>
    </citation>
    <scope>NUCLEOTIDE SEQUENCE</scope>
</reference>
<sequence length="214" mass="24075">METEVHGRHNQARNLETLLEAEVDIKKVAKAKNVGLAKELESLHAQFVDLQVSNNPLFEQVSTLQTQVTGEERIKATFKEFKKYEDNRVSSRCAEMDARLDALSIDFDEELYPHMLTAIAELWQVFANFVSAGIAKGMSKGLKHRIEHGKANLNLAAIEAYDLEADTKYVAALHALKDLKYPLFDQLEKLKDAPIDLIMVSLYLESDSGEDAPQ</sequence>
<name>A0ABQ5H7E7_9ASTR</name>
<proteinExistence type="predicted"/>
<comment type="caution">
    <text evidence="1">The sequence shown here is derived from an EMBL/GenBank/DDBJ whole genome shotgun (WGS) entry which is preliminary data.</text>
</comment>
<accession>A0ABQ5H7E7</accession>